<name>A0AAD9HX94_9PEZI</name>
<evidence type="ECO:0000313" key="10">
    <source>
        <dbReference type="Proteomes" id="UP001217918"/>
    </source>
</evidence>
<dbReference type="EMBL" id="JAQQPM010000001">
    <property type="protein sequence ID" value="KAK2066432.1"/>
    <property type="molecule type" value="Genomic_DNA"/>
</dbReference>
<protein>
    <recommendedName>
        <fullName evidence="8">Sec16 Sec23-binding domain-containing protein</fullName>
    </recommendedName>
</protein>
<dbReference type="Proteomes" id="UP001217918">
    <property type="component" value="Unassembled WGS sequence"/>
</dbReference>
<feature type="domain" description="Sec16 Sec23-binding" evidence="8">
    <location>
        <begin position="112"/>
        <end position="334"/>
    </location>
</feature>
<evidence type="ECO:0000256" key="2">
    <source>
        <dbReference type="ARBA" id="ARBA00022448"/>
    </source>
</evidence>
<feature type="region of interest" description="Disordered" evidence="7">
    <location>
        <begin position="342"/>
        <end position="475"/>
    </location>
</feature>
<feature type="compositionally biased region" description="Pro residues" evidence="7">
    <location>
        <begin position="457"/>
        <end position="469"/>
    </location>
</feature>
<feature type="compositionally biased region" description="Polar residues" evidence="7">
    <location>
        <begin position="45"/>
        <end position="61"/>
    </location>
</feature>
<feature type="region of interest" description="Disordered" evidence="7">
    <location>
        <begin position="1"/>
        <end position="65"/>
    </location>
</feature>
<dbReference type="PANTHER" id="PTHR13923">
    <property type="entry name" value="SEC31-RELATED PROTEIN"/>
    <property type="match status" value="1"/>
</dbReference>
<evidence type="ECO:0000256" key="7">
    <source>
        <dbReference type="SAM" id="MobiDB-lite"/>
    </source>
</evidence>
<keyword evidence="5" id="KW-0256">Endoplasmic reticulum</keyword>
<evidence type="ECO:0000313" key="9">
    <source>
        <dbReference type="EMBL" id="KAK2066432.1"/>
    </source>
</evidence>
<proteinExistence type="predicted"/>
<dbReference type="PANTHER" id="PTHR13923:SF11">
    <property type="entry name" value="SECRETORY 31, ISOFORM D"/>
    <property type="match status" value="1"/>
</dbReference>
<dbReference type="InterPro" id="IPR040251">
    <property type="entry name" value="SEC31-like"/>
</dbReference>
<dbReference type="AlphaFoldDB" id="A0AAD9HX94"/>
<reference evidence="9" key="1">
    <citation type="journal article" date="2023" name="Mol. Plant Microbe Interact.">
        <title>Elucidating the Obligate Nature and Biological Capacity of an Invasive Fungal Corn Pathogen.</title>
        <authorList>
            <person name="MacCready J.S."/>
            <person name="Roggenkamp E.M."/>
            <person name="Gdanetz K."/>
            <person name="Chilvers M.I."/>
        </authorList>
    </citation>
    <scope>NUCLEOTIDE SEQUENCE</scope>
    <source>
        <strain evidence="9">PM02</strain>
    </source>
</reference>
<dbReference type="GO" id="GO:0007029">
    <property type="term" value="P:endoplasmic reticulum organization"/>
    <property type="evidence" value="ECO:0007669"/>
    <property type="project" value="TreeGrafter"/>
</dbReference>
<dbReference type="Pfam" id="PF12931">
    <property type="entry name" value="TPR_Sec16"/>
    <property type="match status" value="1"/>
</dbReference>
<evidence type="ECO:0000256" key="1">
    <source>
        <dbReference type="ARBA" id="ARBA00004397"/>
    </source>
</evidence>
<dbReference type="InterPro" id="IPR024298">
    <property type="entry name" value="Sec16_Sec23-bd"/>
</dbReference>
<keyword evidence="6" id="KW-0931">ER-Golgi transport</keyword>
<dbReference type="GO" id="GO:0005789">
    <property type="term" value="C:endoplasmic reticulum membrane"/>
    <property type="evidence" value="ECO:0007669"/>
    <property type="project" value="UniProtKB-SubCell"/>
</dbReference>
<organism evidence="9 10">
    <name type="scientific">Phyllachora maydis</name>
    <dbReference type="NCBI Taxonomy" id="1825666"/>
    <lineage>
        <taxon>Eukaryota</taxon>
        <taxon>Fungi</taxon>
        <taxon>Dikarya</taxon>
        <taxon>Ascomycota</taxon>
        <taxon>Pezizomycotina</taxon>
        <taxon>Sordariomycetes</taxon>
        <taxon>Sordariomycetidae</taxon>
        <taxon>Phyllachorales</taxon>
        <taxon>Phyllachoraceae</taxon>
        <taxon>Phyllachora</taxon>
    </lineage>
</organism>
<sequence>MQVLSEADGRTKIIEHLGFSKEPKEEAKEEGASEVANGSVDEVPEQSQEPEATSAAKSNGQENKHRRITSLWGDGEDGDDFLSNLAANKGAKIDNPFHLLSAGNTSLEDKVTKALIMGNFEKAANMCLRDDRMADALIIANCGGKELLDKVQETYLAQKNGSPSYLRLLTSVVGKNLWDVVYNADLSNWKESMVILCTFADPSEFPDLCEGLGDRISDSGSRKDASFCYLVGSKLEKVVDIWIAELEEAERAGMEEPSDDSTFSVHARSLQQFIEKVTVFRQVTKFADSERSLASGWKLASLYDKYTEYADIVAAQGLLSIAQKYLDLLPTNYPAAEVARNRVKQATQTAQPLPQQTLPSRPAASSSKNAPRANAPVGYLDPNTVPAGGSPLNPYAGPAQPSAPRAGPYGRPNASPYQPAAPSPYAPPNTNYAPPAPIGGYPGQGGYSQPATYGAPPRNPAPAPTPPPPRAKEAGQWNDVPMVTKPPRVAAKAPGSFAPQPDTIGQLSRLAEALAAKNYDVASRLQVEIQRDKTEECGNWMVGVKRLITMTTQRNVTGMLWECFHLKYTHYLAGNPSSDCAHPCMDNSVH</sequence>
<dbReference type="GO" id="GO:0070971">
    <property type="term" value="C:endoplasmic reticulum exit site"/>
    <property type="evidence" value="ECO:0007669"/>
    <property type="project" value="TreeGrafter"/>
</dbReference>
<feature type="compositionally biased region" description="Basic and acidic residues" evidence="7">
    <location>
        <begin position="7"/>
        <end position="31"/>
    </location>
</feature>
<feature type="compositionally biased region" description="Low complexity" evidence="7">
    <location>
        <begin position="345"/>
        <end position="359"/>
    </location>
</feature>
<comment type="subcellular location">
    <subcellularLocation>
        <location evidence="1">Endoplasmic reticulum membrane</location>
        <topology evidence="1">Peripheral membrane protein</topology>
        <orientation evidence="1">Cytoplasmic side</orientation>
    </subcellularLocation>
</comment>
<accession>A0AAD9HX94</accession>
<keyword evidence="3" id="KW-0853">WD repeat</keyword>
<evidence type="ECO:0000256" key="3">
    <source>
        <dbReference type="ARBA" id="ARBA00022574"/>
    </source>
</evidence>
<dbReference type="Gene3D" id="1.25.40.1030">
    <property type="match status" value="1"/>
</dbReference>
<dbReference type="Gene3D" id="1.20.940.10">
    <property type="entry name" value="Functional domain of the splicing factor Prp18"/>
    <property type="match status" value="1"/>
</dbReference>
<gene>
    <name evidence="9" type="ORF">P8C59_000256</name>
</gene>
<evidence type="ECO:0000256" key="6">
    <source>
        <dbReference type="ARBA" id="ARBA00022892"/>
    </source>
</evidence>
<keyword evidence="4" id="KW-0677">Repeat</keyword>
<evidence type="ECO:0000256" key="5">
    <source>
        <dbReference type="ARBA" id="ARBA00022824"/>
    </source>
</evidence>
<evidence type="ECO:0000259" key="8">
    <source>
        <dbReference type="Pfam" id="PF12931"/>
    </source>
</evidence>
<keyword evidence="10" id="KW-1185">Reference proteome</keyword>
<dbReference type="GO" id="GO:0005198">
    <property type="term" value="F:structural molecule activity"/>
    <property type="evidence" value="ECO:0007669"/>
    <property type="project" value="TreeGrafter"/>
</dbReference>
<keyword evidence="2" id="KW-0813">Transport</keyword>
<evidence type="ECO:0000256" key="4">
    <source>
        <dbReference type="ARBA" id="ARBA00022737"/>
    </source>
</evidence>
<dbReference type="GO" id="GO:0090110">
    <property type="term" value="P:COPII-coated vesicle cargo loading"/>
    <property type="evidence" value="ECO:0007669"/>
    <property type="project" value="TreeGrafter"/>
</dbReference>
<comment type="caution">
    <text evidence="9">The sequence shown here is derived from an EMBL/GenBank/DDBJ whole genome shotgun (WGS) entry which is preliminary data.</text>
</comment>
<dbReference type="GO" id="GO:0030127">
    <property type="term" value="C:COPII vesicle coat"/>
    <property type="evidence" value="ECO:0007669"/>
    <property type="project" value="TreeGrafter"/>
</dbReference>